<evidence type="ECO:0000313" key="2">
    <source>
        <dbReference type="EMBL" id="MBB5264305.1"/>
    </source>
</evidence>
<sequence>MATLSCDAKNCMHNDAPYCCISHICVGGTKAMTEAETCCDNFKEKGSMAMNSACGQSRPNPMVDIECKACHCVYNENYHCRAEAVNICGPSASVCDETRCATFQAK</sequence>
<dbReference type="AlphaFoldDB" id="A0A7W8HAT3"/>
<dbReference type="EMBL" id="JACHFW010000004">
    <property type="protein sequence ID" value="MBB5264305.1"/>
    <property type="molecule type" value="Genomic_DNA"/>
</dbReference>
<evidence type="ECO:0000259" key="1">
    <source>
        <dbReference type="Pfam" id="PF07561"/>
    </source>
</evidence>
<comment type="caution">
    <text evidence="2">The sequence shown here is derived from an EMBL/GenBank/DDBJ whole genome shotgun (WGS) entry which is preliminary data.</text>
</comment>
<dbReference type="Proteomes" id="UP000543642">
    <property type="component" value="Unassembled WGS sequence"/>
</dbReference>
<dbReference type="Pfam" id="PF07561">
    <property type="entry name" value="DUF1540"/>
    <property type="match status" value="2"/>
</dbReference>
<proteinExistence type="predicted"/>
<reference evidence="2 3" key="1">
    <citation type="submission" date="2020-08" db="EMBL/GenBank/DDBJ databases">
        <title>Genomic Encyclopedia of Type Strains, Phase IV (KMG-IV): sequencing the most valuable type-strain genomes for metagenomic binning, comparative biology and taxonomic classification.</title>
        <authorList>
            <person name="Goeker M."/>
        </authorList>
    </citation>
    <scope>NUCLEOTIDE SEQUENCE [LARGE SCALE GENOMIC DNA]</scope>
    <source>
        <strain evidence="2 3">DSM 106146</strain>
    </source>
</reference>
<protein>
    <recommendedName>
        <fullName evidence="1">DUF1540 domain-containing protein</fullName>
    </recommendedName>
</protein>
<gene>
    <name evidence="2" type="ORF">HNP82_001416</name>
</gene>
<accession>A0A7W8HAT3</accession>
<keyword evidence="3" id="KW-1185">Reference proteome</keyword>
<evidence type="ECO:0000313" key="3">
    <source>
        <dbReference type="Proteomes" id="UP000543642"/>
    </source>
</evidence>
<name>A0A7W8HAT3_9FIRM</name>
<organism evidence="2 3">
    <name type="scientific">Catenibacillus scindens</name>
    <dbReference type="NCBI Taxonomy" id="673271"/>
    <lineage>
        <taxon>Bacteria</taxon>
        <taxon>Bacillati</taxon>
        <taxon>Bacillota</taxon>
        <taxon>Clostridia</taxon>
        <taxon>Lachnospirales</taxon>
        <taxon>Lachnospiraceae</taxon>
        <taxon>Catenibacillus</taxon>
    </lineage>
</organism>
<dbReference type="RefSeq" id="WP_183772853.1">
    <property type="nucleotide sequence ID" value="NZ_CAWVEG010000134.1"/>
</dbReference>
<feature type="domain" description="DUF1540" evidence="1">
    <location>
        <begin position="5"/>
        <end position="42"/>
    </location>
</feature>
<feature type="domain" description="DUF1540" evidence="1">
    <location>
        <begin position="65"/>
        <end position="103"/>
    </location>
</feature>
<dbReference type="InterPro" id="IPR011437">
    <property type="entry name" value="DUF1540"/>
</dbReference>